<dbReference type="Gene3D" id="1.10.10.10">
    <property type="entry name" value="Winged helix-like DNA-binding domain superfamily/Winged helix DNA-binding domain"/>
    <property type="match status" value="1"/>
</dbReference>
<dbReference type="EMBL" id="CP097332">
    <property type="protein sequence ID" value="UQX90148.1"/>
    <property type="molecule type" value="Genomic_DNA"/>
</dbReference>
<protein>
    <recommendedName>
        <fullName evidence="1">HTH luxR-type domain-containing protein</fullName>
    </recommendedName>
</protein>
<dbReference type="PANTHER" id="PTHR34293:SF1">
    <property type="entry name" value="HTH-TYPE TRANSCRIPTIONAL REGULATOR TRMBL2"/>
    <property type="match status" value="1"/>
</dbReference>
<dbReference type="RefSeq" id="WP_249774044.1">
    <property type="nucleotide sequence ID" value="NZ_CP097332.1"/>
</dbReference>
<evidence type="ECO:0000259" key="1">
    <source>
        <dbReference type="SMART" id="SM00421"/>
    </source>
</evidence>
<evidence type="ECO:0000313" key="3">
    <source>
        <dbReference type="Proteomes" id="UP001056336"/>
    </source>
</evidence>
<evidence type="ECO:0000313" key="2">
    <source>
        <dbReference type="EMBL" id="UQX90148.1"/>
    </source>
</evidence>
<dbReference type="PANTHER" id="PTHR34293">
    <property type="entry name" value="HTH-TYPE TRANSCRIPTIONAL REGULATOR TRMBL2"/>
    <property type="match status" value="1"/>
</dbReference>
<dbReference type="InterPro" id="IPR016032">
    <property type="entry name" value="Sig_transdc_resp-reg_C-effctor"/>
</dbReference>
<keyword evidence="3" id="KW-1185">Reference proteome</keyword>
<sequence>MRDLDLKHHFAALGVDPAAVDLYRRLLEDGSVAPEQLSAHGGAGGAEGVEGADALISSLVASGLIAPDGNAAGRYVPVPPEAGLRLLAGRREGQLNEATVAVQRAYREFRRQTRPASADHPVEVVTGPAILSRLKQAEDHAEREIRRLDSPPYYRTRTANNTELDHLARGIGYRVVYSQASLARENYLDGNILPSVKAGEQARVLPSVPVKLSIIDDTVALVSLSISDADVNRTLLIVRPSTLFSALVGLFEVCWKSALPILPSGDVGSSIEPVEQRMLGLLASGLSDEDIVRTLRISRRTFFRYLEKLQARAGVSTRFQLGVYAARHGWLPGEPA</sequence>
<dbReference type="Proteomes" id="UP001056336">
    <property type="component" value="Chromosome"/>
</dbReference>
<reference evidence="2" key="1">
    <citation type="journal article" date="2018" name="Int. J. Syst. Evol. Microbiol.">
        <title>Jatrophihabitans telluris sp. nov., isolated from sediment soil of lava forest wetlands and the emended description of the genus Jatrophihabitans.</title>
        <authorList>
            <person name="Lee K.C."/>
            <person name="Suh M.K."/>
            <person name="Eom M.K."/>
            <person name="Kim K.K."/>
            <person name="Kim J.S."/>
            <person name="Kim D.S."/>
            <person name="Ko S.H."/>
            <person name="Shin Y.K."/>
            <person name="Lee J.S."/>
        </authorList>
    </citation>
    <scope>NUCLEOTIDE SEQUENCE</scope>
    <source>
        <strain evidence="2">N237</strain>
    </source>
</reference>
<dbReference type="SUPFAM" id="SSF46894">
    <property type="entry name" value="C-terminal effector domain of the bipartite response regulators"/>
    <property type="match status" value="1"/>
</dbReference>
<proteinExistence type="predicted"/>
<name>A0ABY4R4C4_9ACTN</name>
<organism evidence="2 3">
    <name type="scientific">Jatrophihabitans telluris</name>
    <dbReference type="NCBI Taxonomy" id="2038343"/>
    <lineage>
        <taxon>Bacteria</taxon>
        <taxon>Bacillati</taxon>
        <taxon>Actinomycetota</taxon>
        <taxon>Actinomycetes</taxon>
        <taxon>Jatrophihabitantales</taxon>
        <taxon>Jatrophihabitantaceae</taxon>
        <taxon>Jatrophihabitans</taxon>
    </lineage>
</organism>
<dbReference type="InterPro" id="IPR051797">
    <property type="entry name" value="TrmB-like"/>
</dbReference>
<reference evidence="2" key="2">
    <citation type="submission" date="2022-05" db="EMBL/GenBank/DDBJ databases">
        <authorList>
            <person name="Kim J.-S."/>
            <person name="Lee K."/>
            <person name="Suh M."/>
            <person name="Eom M."/>
            <person name="Kim J.-S."/>
            <person name="Kim D.-S."/>
            <person name="Ko S.-H."/>
            <person name="Shin Y."/>
            <person name="Lee J.-S."/>
        </authorList>
    </citation>
    <scope>NUCLEOTIDE SEQUENCE</scope>
    <source>
        <strain evidence="2">N237</strain>
    </source>
</reference>
<dbReference type="InterPro" id="IPR000792">
    <property type="entry name" value="Tscrpt_reg_LuxR_C"/>
</dbReference>
<gene>
    <name evidence="2" type="ORF">M6D93_09155</name>
</gene>
<dbReference type="InterPro" id="IPR036388">
    <property type="entry name" value="WH-like_DNA-bd_sf"/>
</dbReference>
<dbReference type="SMART" id="SM00421">
    <property type="entry name" value="HTH_LUXR"/>
    <property type="match status" value="1"/>
</dbReference>
<feature type="domain" description="HTH luxR-type" evidence="1">
    <location>
        <begin position="268"/>
        <end position="325"/>
    </location>
</feature>
<accession>A0ABY4R4C4</accession>